<gene>
    <name evidence="3" type="ORF">LVIROSA_LOCUS15275</name>
</gene>
<evidence type="ECO:0000313" key="3">
    <source>
        <dbReference type="EMBL" id="CAH1428337.1"/>
    </source>
</evidence>
<dbReference type="PROSITE" id="PS51375">
    <property type="entry name" value="PPR"/>
    <property type="match status" value="3"/>
</dbReference>
<keyword evidence="4" id="KW-1185">Reference proteome</keyword>
<name>A0AAU9MP38_9ASTR</name>
<dbReference type="Proteomes" id="UP001157418">
    <property type="component" value="Unassembled WGS sequence"/>
</dbReference>
<dbReference type="Pfam" id="PF13041">
    <property type="entry name" value="PPR_2"/>
    <property type="match status" value="2"/>
</dbReference>
<dbReference type="NCBIfam" id="TIGR00756">
    <property type="entry name" value="PPR"/>
    <property type="match status" value="3"/>
</dbReference>
<comment type="caution">
    <text evidence="3">The sequence shown here is derived from an EMBL/GenBank/DDBJ whole genome shotgun (WGS) entry which is preliminary data.</text>
</comment>
<dbReference type="AlphaFoldDB" id="A0AAU9MP38"/>
<evidence type="ECO:0000313" key="4">
    <source>
        <dbReference type="Proteomes" id="UP001157418"/>
    </source>
</evidence>
<dbReference type="Gene3D" id="1.25.40.10">
    <property type="entry name" value="Tetratricopeptide repeat domain"/>
    <property type="match status" value="4"/>
</dbReference>
<keyword evidence="1" id="KW-0677">Repeat</keyword>
<dbReference type="GO" id="GO:0009451">
    <property type="term" value="P:RNA modification"/>
    <property type="evidence" value="ECO:0007669"/>
    <property type="project" value="InterPro"/>
</dbReference>
<sequence>MLVQEGFPALALKHPRTARSLQQFLFSNLQNTNTIRKTTQIHAQIIINAYTQRNFIIVKLLQSYLSSGYLHHAHQTFEQINNPSTTSWNQIIRGYAGTDAPRKSVHLFDEMLASGAMPDEYTYSCVISACARGKLLRLGEKLHGKVLAGGFCSNLFVQTNLVNLYAVAGEGDSSGVKNARKVFDEMGERNVVTWNTLLAGYVKCRDIDGARRVFDKMPEKNIVSWTTLISGCAHNGGCKEALSLLREMLQAHMELDQVTLVSALSACAEIGDLKMGRWIHSYIDRSRHIKNKQGTVRLNNALLHMYAGCGVIDDAYKLFAQMPTRTTVSWTTMISGFAKQGRGKDALSVFQWMQDSQDTKDDYDHDHSSQPDAITMLAVLHACSHSGFVEEGRHIFKNMKPIWGIEPNIEHYGCMVDLLSRAGFLDEAHKLVESMPMEPNDAIWGALLGGCRIHKNVDLASKIGQKIGDLNLEDDKAVAYLVLLSNVYAGAKRWKDVANVREYMVKMALKKPPGRSWIQIGGSVHEFLAGDRSHKHKHDVSLIYEMLLLVTMEAGLTGYKPDVYESAQSYITQ</sequence>
<dbReference type="PANTHER" id="PTHR47926">
    <property type="entry name" value="PENTATRICOPEPTIDE REPEAT-CONTAINING PROTEIN"/>
    <property type="match status" value="1"/>
</dbReference>
<feature type="repeat" description="PPR" evidence="2">
    <location>
        <begin position="190"/>
        <end position="224"/>
    </location>
</feature>
<dbReference type="PANTHER" id="PTHR47926:SF526">
    <property type="entry name" value="PENTACOTRIPEPTIDE-REPEAT REGION OF PRORP DOMAIN-CONTAINING PROTEIN"/>
    <property type="match status" value="1"/>
</dbReference>
<dbReference type="GO" id="GO:0003723">
    <property type="term" value="F:RNA binding"/>
    <property type="evidence" value="ECO:0007669"/>
    <property type="project" value="InterPro"/>
</dbReference>
<reference evidence="3 4" key="1">
    <citation type="submission" date="2022-01" db="EMBL/GenBank/DDBJ databases">
        <authorList>
            <person name="Xiong W."/>
            <person name="Schranz E."/>
        </authorList>
    </citation>
    <scope>NUCLEOTIDE SEQUENCE [LARGE SCALE GENOMIC DNA]</scope>
</reference>
<dbReference type="EMBL" id="CAKMRJ010002223">
    <property type="protein sequence ID" value="CAH1428337.1"/>
    <property type="molecule type" value="Genomic_DNA"/>
</dbReference>
<dbReference type="InterPro" id="IPR046848">
    <property type="entry name" value="E_motif"/>
</dbReference>
<dbReference type="FunFam" id="1.25.40.10:FF:000184">
    <property type="entry name" value="Pentatricopeptide repeat-containing protein, chloroplastic"/>
    <property type="match status" value="1"/>
</dbReference>
<protein>
    <submittedName>
        <fullName evidence="3">Uncharacterized protein</fullName>
    </submittedName>
</protein>
<dbReference type="FunFam" id="1.25.40.10:FF:000348">
    <property type="entry name" value="Pentatricopeptide repeat-containing protein chloroplastic"/>
    <property type="match status" value="1"/>
</dbReference>
<dbReference type="Pfam" id="PF20431">
    <property type="entry name" value="E_motif"/>
    <property type="match status" value="1"/>
</dbReference>
<dbReference type="InterPro" id="IPR002885">
    <property type="entry name" value="PPR_rpt"/>
</dbReference>
<feature type="repeat" description="PPR" evidence="2">
    <location>
        <begin position="326"/>
        <end position="356"/>
    </location>
</feature>
<dbReference type="InterPro" id="IPR046960">
    <property type="entry name" value="PPR_At4g14850-like_plant"/>
</dbReference>
<dbReference type="Pfam" id="PF01535">
    <property type="entry name" value="PPR"/>
    <property type="match status" value="5"/>
</dbReference>
<dbReference type="InterPro" id="IPR011990">
    <property type="entry name" value="TPR-like_helical_dom_sf"/>
</dbReference>
<organism evidence="3 4">
    <name type="scientific">Lactuca virosa</name>
    <dbReference type="NCBI Taxonomy" id="75947"/>
    <lineage>
        <taxon>Eukaryota</taxon>
        <taxon>Viridiplantae</taxon>
        <taxon>Streptophyta</taxon>
        <taxon>Embryophyta</taxon>
        <taxon>Tracheophyta</taxon>
        <taxon>Spermatophyta</taxon>
        <taxon>Magnoliopsida</taxon>
        <taxon>eudicotyledons</taxon>
        <taxon>Gunneridae</taxon>
        <taxon>Pentapetalae</taxon>
        <taxon>asterids</taxon>
        <taxon>campanulids</taxon>
        <taxon>Asterales</taxon>
        <taxon>Asteraceae</taxon>
        <taxon>Cichorioideae</taxon>
        <taxon>Cichorieae</taxon>
        <taxon>Lactucinae</taxon>
        <taxon>Lactuca</taxon>
    </lineage>
</organism>
<feature type="repeat" description="PPR" evidence="2">
    <location>
        <begin position="84"/>
        <end position="118"/>
    </location>
</feature>
<accession>A0AAU9MP38</accession>
<evidence type="ECO:0000256" key="2">
    <source>
        <dbReference type="PROSITE-ProRule" id="PRU00708"/>
    </source>
</evidence>
<evidence type="ECO:0000256" key="1">
    <source>
        <dbReference type="ARBA" id="ARBA00022737"/>
    </source>
</evidence>
<proteinExistence type="predicted"/>